<evidence type="ECO:0000313" key="9">
    <source>
        <dbReference type="Proteomes" id="UP000265725"/>
    </source>
</evidence>
<evidence type="ECO:0000259" key="7">
    <source>
        <dbReference type="Pfam" id="PF16198"/>
    </source>
</evidence>
<evidence type="ECO:0000259" key="6">
    <source>
        <dbReference type="Pfam" id="PF01509"/>
    </source>
</evidence>
<dbReference type="InterPro" id="IPR014780">
    <property type="entry name" value="tRNA_psdUridine_synth_TruB"/>
</dbReference>
<dbReference type="OrthoDB" id="9802309at2"/>
<dbReference type="GO" id="GO:0160148">
    <property type="term" value="F:tRNA pseudouridine(55) synthase activity"/>
    <property type="evidence" value="ECO:0007669"/>
    <property type="project" value="UniProtKB-EC"/>
</dbReference>
<dbReference type="GO" id="GO:1990481">
    <property type="term" value="P:mRNA pseudouridine synthesis"/>
    <property type="evidence" value="ECO:0007669"/>
    <property type="project" value="TreeGrafter"/>
</dbReference>
<dbReference type="FunFam" id="3.30.2350.10:FF:000011">
    <property type="entry name" value="tRNA pseudouridine synthase B"/>
    <property type="match status" value="1"/>
</dbReference>
<dbReference type="InterPro" id="IPR032819">
    <property type="entry name" value="TruB_C"/>
</dbReference>
<accession>A0A385YUX4</accession>
<dbReference type="SUPFAM" id="SSF55120">
    <property type="entry name" value="Pseudouridine synthase"/>
    <property type="match status" value="1"/>
</dbReference>
<dbReference type="RefSeq" id="WP_119883023.1">
    <property type="nucleotide sequence ID" value="NZ_CP032418.1"/>
</dbReference>
<dbReference type="PANTHER" id="PTHR13767:SF2">
    <property type="entry name" value="PSEUDOURIDYLATE SYNTHASE TRUB1"/>
    <property type="match status" value="1"/>
</dbReference>
<evidence type="ECO:0000313" key="8">
    <source>
        <dbReference type="EMBL" id="AYC29283.1"/>
    </source>
</evidence>
<name>A0A385YUX4_9BACL</name>
<sequence length="309" mass="35110">MNGILPLWKEKGMTSHDCVFKLRKILHMKRIGHTGTLDPSVEGVLPICIGESTKVAEYLTDSGKEYIAEITIGSSTTTEDADGEVLEENDEVFTITREELQRHLNALTGEIEQIPPMYSAVKVNGKKLYEYARKGLEVERPKRTVTIHEFELLDSLNSWSGKSITFTARIACSKGTYIRTLATQVGELLGYPAHMSHLERTKSASFKKDDCYTLQEVQDMMDQQVLDEHLFPIDYALQDFPHVEVPESMEKAIQNGQVLEAHTILEDEPKLVWTKNLQPFAVYVKHPTKEGKMKPEKMFVYLSEEVTTK</sequence>
<feature type="domain" description="Pseudouridine synthase II N-terminal" evidence="6">
    <location>
        <begin position="23"/>
        <end position="178"/>
    </location>
</feature>
<dbReference type="InterPro" id="IPR020103">
    <property type="entry name" value="PsdUridine_synth_cat_dom_sf"/>
</dbReference>
<keyword evidence="3 5" id="KW-0819">tRNA processing</keyword>
<keyword evidence="9" id="KW-1185">Reference proteome</keyword>
<evidence type="ECO:0000256" key="5">
    <source>
        <dbReference type="HAMAP-Rule" id="MF_01080"/>
    </source>
</evidence>
<comment type="catalytic activity">
    <reaction evidence="1 5">
        <text>uridine(55) in tRNA = pseudouridine(55) in tRNA</text>
        <dbReference type="Rhea" id="RHEA:42532"/>
        <dbReference type="Rhea" id="RHEA-COMP:10101"/>
        <dbReference type="Rhea" id="RHEA-COMP:10102"/>
        <dbReference type="ChEBI" id="CHEBI:65314"/>
        <dbReference type="ChEBI" id="CHEBI:65315"/>
        <dbReference type="EC" id="5.4.99.25"/>
    </reaction>
</comment>
<dbReference type="GO" id="GO:0003723">
    <property type="term" value="F:RNA binding"/>
    <property type="evidence" value="ECO:0007669"/>
    <property type="project" value="InterPro"/>
</dbReference>
<dbReference type="Proteomes" id="UP000265725">
    <property type="component" value="Chromosome"/>
</dbReference>
<dbReference type="AlphaFoldDB" id="A0A385YUX4"/>
<dbReference type="GO" id="GO:0031119">
    <property type="term" value="P:tRNA pseudouridine synthesis"/>
    <property type="evidence" value="ECO:0007669"/>
    <property type="project" value="UniProtKB-UniRule"/>
</dbReference>
<dbReference type="HAMAP" id="MF_01080">
    <property type="entry name" value="TruB_bact"/>
    <property type="match status" value="1"/>
</dbReference>
<dbReference type="Pfam" id="PF16198">
    <property type="entry name" value="TruB_C_2"/>
    <property type="match status" value="1"/>
</dbReference>
<dbReference type="CDD" id="cd02573">
    <property type="entry name" value="PseudoU_synth_EcTruB"/>
    <property type="match status" value="1"/>
</dbReference>
<evidence type="ECO:0000256" key="1">
    <source>
        <dbReference type="ARBA" id="ARBA00000385"/>
    </source>
</evidence>
<comment type="similarity">
    <text evidence="2 5">Belongs to the pseudouridine synthase TruB family. Type 1 subfamily.</text>
</comment>
<dbReference type="PANTHER" id="PTHR13767">
    <property type="entry name" value="TRNA-PSEUDOURIDINE SYNTHASE"/>
    <property type="match status" value="1"/>
</dbReference>
<protein>
    <recommendedName>
        <fullName evidence="5">tRNA pseudouridine synthase B</fullName>
        <ecNumber evidence="5">5.4.99.25</ecNumber>
    </recommendedName>
    <alternativeName>
        <fullName evidence="5">tRNA pseudouridine(55) synthase</fullName>
        <shortName evidence="5">Psi55 synthase</shortName>
    </alternativeName>
    <alternativeName>
        <fullName evidence="5">tRNA pseudouridylate synthase</fullName>
    </alternativeName>
    <alternativeName>
        <fullName evidence="5">tRNA-uridine isomerase</fullName>
    </alternativeName>
</protein>
<dbReference type="KEGG" id="paek:D3873_05080"/>
<comment type="function">
    <text evidence="5">Responsible for synthesis of pseudouridine from uracil-55 in the psi GC loop of transfer RNAs.</text>
</comment>
<keyword evidence="4 5" id="KW-0413">Isomerase</keyword>
<proteinExistence type="inferred from homology"/>
<dbReference type="InterPro" id="IPR002501">
    <property type="entry name" value="PsdUridine_synth_N"/>
</dbReference>
<dbReference type="EMBL" id="CP032418">
    <property type="protein sequence ID" value="AYC29283.1"/>
    <property type="molecule type" value="Genomic_DNA"/>
</dbReference>
<feature type="domain" description="tRNA pseudouridylate synthase B C-terminal" evidence="7">
    <location>
        <begin position="179"/>
        <end position="238"/>
    </location>
</feature>
<gene>
    <name evidence="5 8" type="primary">truB</name>
    <name evidence="8" type="ORF">D3873_05080</name>
</gene>
<feature type="active site" description="Nucleophile" evidence="5">
    <location>
        <position position="38"/>
    </location>
</feature>
<reference evidence="9" key="1">
    <citation type="submission" date="2018-09" db="EMBL/GenBank/DDBJ databases">
        <authorList>
            <person name="Zhu H."/>
        </authorList>
    </citation>
    <scope>NUCLEOTIDE SEQUENCE [LARGE SCALE GENOMIC DNA]</scope>
    <source>
        <strain evidence="9">K2R23-3</strain>
    </source>
</reference>
<dbReference type="Pfam" id="PF01509">
    <property type="entry name" value="TruB_N"/>
    <property type="match status" value="1"/>
</dbReference>
<dbReference type="EC" id="5.4.99.25" evidence="5"/>
<dbReference type="NCBIfam" id="TIGR00431">
    <property type="entry name" value="TruB"/>
    <property type="match status" value="1"/>
</dbReference>
<evidence type="ECO:0000256" key="2">
    <source>
        <dbReference type="ARBA" id="ARBA00005642"/>
    </source>
</evidence>
<evidence type="ECO:0000256" key="4">
    <source>
        <dbReference type="ARBA" id="ARBA00023235"/>
    </source>
</evidence>
<evidence type="ECO:0000256" key="3">
    <source>
        <dbReference type="ARBA" id="ARBA00022694"/>
    </source>
</evidence>
<organism evidence="8 9">
    <name type="scientific">Paenisporosarcina cavernae</name>
    <dbReference type="NCBI Taxonomy" id="2320858"/>
    <lineage>
        <taxon>Bacteria</taxon>
        <taxon>Bacillati</taxon>
        <taxon>Bacillota</taxon>
        <taxon>Bacilli</taxon>
        <taxon>Bacillales</taxon>
        <taxon>Caryophanaceae</taxon>
        <taxon>Paenisporosarcina</taxon>
    </lineage>
</organism>
<dbReference type="Gene3D" id="3.30.2350.10">
    <property type="entry name" value="Pseudouridine synthase"/>
    <property type="match status" value="1"/>
</dbReference>